<dbReference type="Proteomes" id="UP001396898">
    <property type="component" value="Unassembled WGS sequence"/>
</dbReference>
<keyword evidence="1" id="KW-0472">Membrane</keyword>
<comment type="caution">
    <text evidence="2">The sequence shown here is derived from an EMBL/GenBank/DDBJ whole genome shotgun (WGS) entry which is preliminary data.</text>
</comment>
<keyword evidence="3" id="KW-1185">Reference proteome</keyword>
<proteinExistence type="predicted"/>
<organism evidence="2 3">
    <name type="scientific">Apiospora marii</name>
    <dbReference type="NCBI Taxonomy" id="335849"/>
    <lineage>
        <taxon>Eukaryota</taxon>
        <taxon>Fungi</taxon>
        <taxon>Dikarya</taxon>
        <taxon>Ascomycota</taxon>
        <taxon>Pezizomycotina</taxon>
        <taxon>Sordariomycetes</taxon>
        <taxon>Xylariomycetidae</taxon>
        <taxon>Amphisphaeriales</taxon>
        <taxon>Apiosporaceae</taxon>
        <taxon>Apiospora</taxon>
    </lineage>
</organism>
<keyword evidence="1" id="KW-0812">Transmembrane</keyword>
<gene>
    <name evidence="2" type="ORF">PG991_011154</name>
</gene>
<dbReference type="EMBL" id="JAQQWI010000016">
    <property type="protein sequence ID" value="KAK8008603.1"/>
    <property type="molecule type" value="Genomic_DNA"/>
</dbReference>
<keyword evidence="1" id="KW-1133">Transmembrane helix</keyword>
<sequence>MFRQARIHRPKEIGIDVVLLCASVFTMAVSILRVRYSIKSVSKSAYVTTLGVWSSLCCGRQTELADYKHKLARFRHPRHRDM</sequence>
<evidence type="ECO:0000313" key="2">
    <source>
        <dbReference type="EMBL" id="KAK8008603.1"/>
    </source>
</evidence>
<evidence type="ECO:0000313" key="3">
    <source>
        <dbReference type="Proteomes" id="UP001396898"/>
    </source>
</evidence>
<evidence type="ECO:0000256" key="1">
    <source>
        <dbReference type="SAM" id="Phobius"/>
    </source>
</evidence>
<protein>
    <submittedName>
        <fullName evidence="2">Uncharacterized protein</fullName>
    </submittedName>
</protein>
<reference evidence="2 3" key="1">
    <citation type="submission" date="2023-01" db="EMBL/GenBank/DDBJ databases">
        <title>Analysis of 21 Apiospora genomes using comparative genomics revels a genus with tremendous synthesis potential of carbohydrate active enzymes and secondary metabolites.</title>
        <authorList>
            <person name="Sorensen T."/>
        </authorList>
    </citation>
    <scope>NUCLEOTIDE SEQUENCE [LARGE SCALE GENOMIC DNA]</scope>
    <source>
        <strain evidence="2 3">CBS 20057</strain>
    </source>
</reference>
<feature type="transmembrane region" description="Helical" evidence="1">
    <location>
        <begin position="12"/>
        <end position="32"/>
    </location>
</feature>
<accession>A0ABR1RDC3</accession>
<name>A0ABR1RDC3_9PEZI</name>